<keyword evidence="4" id="KW-0479">Metal-binding</keyword>
<keyword evidence="5" id="KW-0408">Iron</keyword>
<reference evidence="9" key="1">
    <citation type="journal article" date="2020" name="mSystems">
        <title>Genome- and Community-Level Interaction Insights into Carbon Utilization and Element Cycling Functions of Hydrothermarchaeota in Hydrothermal Sediment.</title>
        <authorList>
            <person name="Zhou Z."/>
            <person name="Liu Y."/>
            <person name="Xu W."/>
            <person name="Pan J."/>
            <person name="Luo Z.H."/>
            <person name="Li M."/>
        </authorList>
    </citation>
    <scope>NUCLEOTIDE SEQUENCE [LARGE SCALE GENOMIC DNA]</scope>
    <source>
        <strain evidence="9">SpSt-1233</strain>
    </source>
</reference>
<evidence type="ECO:0000256" key="3">
    <source>
        <dbReference type="ARBA" id="ARBA00022691"/>
    </source>
</evidence>
<dbReference type="SFLD" id="SFLDG01067">
    <property type="entry name" value="SPASM/twitch_domain_containing"/>
    <property type="match status" value="1"/>
</dbReference>
<dbReference type="Proteomes" id="UP000886069">
    <property type="component" value="Unassembled WGS sequence"/>
</dbReference>
<evidence type="ECO:0000256" key="1">
    <source>
        <dbReference type="ARBA" id="ARBA00001966"/>
    </source>
</evidence>
<dbReference type="Pfam" id="PF04055">
    <property type="entry name" value="Radical_SAM"/>
    <property type="match status" value="1"/>
</dbReference>
<sequence length="454" mass="51694">MKASRYNRLFQASDGAWLAFNGWTTALAEIEPEQLDFFRALLSDPDGAVCDTPEKREMREAMIDAHFIIDDEMDELATIKADILRDRFSKEYLYLTIAPTLDCNFRCDYCYEEHLKITMSKSVEEALLRWVEKRIGPSNELHVTWYGGEPLLPAAYRVVERLSEAFMKLSAERGIKYGAHLVTNGYLLDRPKMERLAGLGVELVQVTLDGPPEIHDARRHLAGGQGTFHRIIENIKETVDLAEFQLRVNVDRRNAMSALEVVEILRKEGLEGKVRPHLAQVVSDGATCGNIHELCYSSEEFARMEIEVYREAAARKLHVIRYPYRIPGAYCTSDRMNAFVIAPNGSIFKCWHEVTMTPDKSIGSVLDEQEPFQKYIEDRWLRWDAFEKPACRECDILPMCHGGCPLAAMRDPESDRGACEHYKYHLEPLLEIRYQAQGDGADSEEGSGSKGEEG</sequence>
<dbReference type="Gene3D" id="3.20.20.70">
    <property type="entry name" value="Aldolase class I"/>
    <property type="match status" value="1"/>
</dbReference>
<dbReference type="SUPFAM" id="SSF102114">
    <property type="entry name" value="Radical SAM enzymes"/>
    <property type="match status" value="1"/>
</dbReference>
<dbReference type="GO" id="GO:0016491">
    <property type="term" value="F:oxidoreductase activity"/>
    <property type="evidence" value="ECO:0007669"/>
    <property type="project" value="InterPro"/>
</dbReference>
<dbReference type="InterPro" id="IPR058240">
    <property type="entry name" value="rSAM_sf"/>
</dbReference>
<dbReference type="GO" id="GO:0051539">
    <property type="term" value="F:4 iron, 4 sulfur cluster binding"/>
    <property type="evidence" value="ECO:0007669"/>
    <property type="project" value="UniProtKB-KW"/>
</dbReference>
<dbReference type="PANTHER" id="PTHR43787">
    <property type="entry name" value="FEMO COFACTOR BIOSYNTHESIS PROTEIN NIFB-RELATED"/>
    <property type="match status" value="1"/>
</dbReference>
<dbReference type="InterPro" id="IPR023867">
    <property type="entry name" value="Sulphatase_maturase_rSAM"/>
</dbReference>
<dbReference type="CDD" id="cd01335">
    <property type="entry name" value="Radical_SAM"/>
    <property type="match status" value="1"/>
</dbReference>
<name>A0A7V2AUD4_UNCEI</name>
<feature type="domain" description="Radical SAM core" evidence="8">
    <location>
        <begin position="87"/>
        <end position="321"/>
    </location>
</feature>
<evidence type="ECO:0000313" key="9">
    <source>
        <dbReference type="EMBL" id="HER43394.1"/>
    </source>
</evidence>
<dbReference type="EMBL" id="DSEC01000209">
    <property type="protein sequence ID" value="HER43394.1"/>
    <property type="molecule type" value="Genomic_DNA"/>
</dbReference>
<dbReference type="SFLD" id="SFLDG01386">
    <property type="entry name" value="main_SPASM_domain-containing"/>
    <property type="match status" value="1"/>
</dbReference>
<evidence type="ECO:0000259" key="8">
    <source>
        <dbReference type="PROSITE" id="PS51918"/>
    </source>
</evidence>
<dbReference type="InterPro" id="IPR013785">
    <property type="entry name" value="Aldolase_TIM"/>
</dbReference>
<gene>
    <name evidence="9" type="ORF">ENO08_02935</name>
</gene>
<dbReference type="InterPro" id="IPR023885">
    <property type="entry name" value="4Fe4S-binding_SPASM_dom"/>
</dbReference>
<keyword evidence="6" id="KW-0411">Iron-sulfur</keyword>
<evidence type="ECO:0000256" key="6">
    <source>
        <dbReference type="ARBA" id="ARBA00023014"/>
    </source>
</evidence>
<dbReference type="GO" id="GO:0046872">
    <property type="term" value="F:metal ion binding"/>
    <property type="evidence" value="ECO:0007669"/>
    <property type="project" value="UniProtKB-KW"/>
</dbReference>
<dbReference type="SFLD" id="SFLDS00029">
    <property type="entry name" value="Radical_SAM"/>
    <property type="match status" value="1"/>
</dbReference>
<keyword evidence="2" id="KW-0004">4Fe-4S</keyword>
<dbReference type="InterPro" id="IPR007197">
    <property type="entry name" value="rSAM"/>
</dbReference>
<evidence type="ECO:0000256" key="2">
    <source>
        <dbReference type="ARBA" id="ARBA00022485"/>
    </source>
</evidence>
<feature type="region of interest" description="Disordered" evidence="7">
    <location>
        <begin position="435"/>
        <end position="454"/>
    </location>
</feature>
<dbReference type="UniPathway" id="UPA00782"/>
<comment type="caution">
    <text evidence="9">The sequence shown here is derived from an EMBL/GenBank/DDBJ whole genome shotgun (WGS) entry which is preliminary data.</text>
</comment>
<organism evidence="9">
    <name type="scientific">Eiseniibacteriota bacterium</name>
    <dbReference type="NCBI Taxonomy" id="2212470"/>
    <lineage>
        <taxon>Bacteria</taxon>
        <taxon>Candidatus Eiseniibacteriota</taxon>
    </lineage>
</organism>
<dbReference type="PANTHER" id="PTHR43787:SF3">
    <property type="entry name" value="ARYLSULFATASE REGULATORY PROTEIN"/>
    <property type="match status" value="1"/>
</dbReference>
<accession>A0A7V2AUD4</accession>
<dbReference type="NCBIfam" id="TIGR04085">
    <property type="entry name" value="rSAM_more_4Fe4S"/>
    <property type="match status" value="1"/>
</dbReference>
<proteinExistence type="predicted"/>
<evidence type="ECO:0000256" key="5">
    <source>
        <dbReference type="ARBA" id="ARBA00023004"/>
    </source>
</evidence>
<protein>
    <submittedName>
        <fullName evidence="9">SPASM domain-containing protein</fullName>
    </submittedName>
</protein>
<dbReference type="SFLD" id="SFLDG01384">
    <property type="entry name" value="thioether_bond_formation_requi"/>
    <property type="match status" value="1"/>
</dbReference>
<keyword evidence="3" id="KW-0949">S-adenosyl-L-methionine</keyword>
<evidence type="ECO:0000256" key="4">
    <source>
        <dbReference type="ARBA" id="ARBA00022723"/>
    </source>
</evidence>
<comment type="cofactor">
    <cofactor evidence="1">
        <name>[4Fe-4S] cluster</name>
        <dbReference type="ChEBI" id="CHEBI:49883"/>
    </cofactor>
</comment>
<evidence type="ECO:0000256" key="7">
    <source>
        <dbReference type="SAM" id="MobiDB-lite"/>
    </source>
</evidence>
<dbReference type="AlphaFoldDB" id="A0A7V2AUD4"/>
<dbReference type="PROSITE" id="PS51918">
    <property type="entry name" value="RADICAL_SAM"/>
    <property type="match status" value="1"/>
</dbReference>